<evidence type="ECO:0008006" key="4">
    <source>
        <dbReference type="Google" id="ProtNLM"/>
    </source>
</evidence>
<dbReference type="InterPro" id="IPR036291">
    <property type="entry name" value="NAD(P)-bd_dom_sf"/>
</dbReference>
<proteinExistence type="predicted"/>
<dbReference type="OrthoDB" id="2898509at2759"/>
<name>A0A1L7WTJ2_9HELO</name>
<reference evidence="2 3" key="1">
    <citation type="submission" date="2016-03" db="EMBL/GenBank/DDBJ databases">
        <authorList>
            <person name="Ploux O."/>
        </authorList>
    </citation>
    <scope>NUCLEOTIDE SEQUENCE [LARGE SCALE GENOMIC DNA]</scope>
    <source>
        <strain evidence="2 3">UAMH 11012</strain>
    </source>
</reference>
<dbReference type="STRING" id="576137.A0A1L7WTJ2"/>
<evidence type="ECO:0000313" key="3">
    <source>
        <dbReference type="Proteomes" id="UP000184330"/>
    </source>
</evidence>
<keyword evidence="1" id="KW-0560">Oxidoreductase</keyword>
<gene>
    <name evidence="2" type="ORF">PAC_05978</name>
</gene>
<dbReference type="AlphaFoldDB" id="A0A1L7WTJ2"/>
<protein>
    <recommendedName>
        <fullName evidence="4">Ketoreductase (KR) domain-containing protein</fullName>
    </recommendedName>
</protein>
<organism evidence="2 3">
    <name type="scientific">Phialocephala subalpina</name>
    <dbReference type="NCBI Taxonomy" id="576137"/>
    <lineage>
        <taxon>Eukaryota</taxon>
        <taxon>Fungi</taxon>
        <taxon>Dikarya</taxon>
        <taxon>Ascomycota</taxon>
        <taxon>Pezizomycotina</taxon>
        <taxon>Leotiomycetes</taxon>
        <taxon>Helotiales</taxon>
        <taxon>Mollisiaceae</taxon>
        <taxon>Phialocephala</taxon>
        <taxon>Phialocephala fortinii species complex</taxon>
    </lineage>
</organism>
<sequence>MVKLDLVKSSNAELVSQPLVAVFVGGTSGIGSNTIKTLAKTHGTTGKDLRAYIIGRNSKAAESIIAECKASCPSGQFFFQQVNNLALMKDVDKACKELIKTEEKEAAAKGETPRIDILCMSSANFRPFDPRNETSEGLDTFMSLLYYSRARFTTLLLPLLLQSSLPAHVISVFGPGRDEAFFPEDLSLRDPKKYGFISSGSHAAYFKTFYFEYLAAKYPGKLALCHYFPGLCFGMESRCRLGSSIRT</sequence>
<dbReference type="Proteomes" id="UP000184330">
    <property type="component" value="Unassembled WGS sequence"/>
</dbReference>
<dbReference type="Gene3D" id="3.40.50.720">
    <property type="entry name" value="NAD(P)-binding Rossmann-like Domain"/>
    <property type="match status" value="1"/>
</dbReference>
<dbReference type="SUPFAM" id="SSF51735">
    <property type="entry name" value="NAD(P)-binding Rossmann-fold domains"/>
    <property type="match status" value="1"/>
</dbReference>
<dbReference type="EMBL" id="FJOG01000007">
    <property type="protein sequence ID" value="CZR56090.1"/>
    <property type="molecule type" value="Genomic_DNA"/>
</dbReference>
<evidence type="ECO:0000256" key="1">
    <source>
        <dbReference type="ARBA" id="ARBA00023002"/>
    </source>
</evidence>
<dbReference type="PANTHER" id="PTHR47534:SF3">
    <property type="entry name" value="ALCOHOL DEHYDROGENASE-LIKE C-TERMINAL DOMAIN-CONTAINING PROTEIN"/>
    <property type="match status" value="1"/>
</dbReference>
<keyword evidence="3" id="KW-1185">Reference proteome</keyword>
<accession>A0A1L7WTJ2</accession>
<evidence type="ECO:0000313" key="2">
    <source>
        <dbReference type="EMBL" id="CZR56090.1"/>
    </source>
</evidence>
<dbReference type="InterPro" id="IPR052228">
    <property type="entry name" value="Sec_Metab_Biosynth_Oxidored"/>
</dbReference>
<dbReference type="PANTHER" id="PTHR47534">
    <property type="entry name" value="YALI0E05731P"/>
    <property type="match status" value="1"/>
</dbReference>
<dbReference type="GO" id="GO:0016491">
    <property type="term" value="F:oxidoreductase activity"/>
    <property type="evidence" value="ECO:0007669"/>
    <property type="project" value="UniProtKB-KW"/>
</dbReference>